<feature type="compositionally biased region" description="Polar residues" evidence="1">
    <location>
        <begin position="1"/>
        <end position="17"/>
    </location>
</feature>
<evidence type="ECO:0000256" key="1">
    <source>
        <dbReference type="SAM" id="MobiDB-lite"/>
    </source>
</evidence>
<reference evidence="2 3" key="1">
    <citation type="submission" date="2016-03" db="EMBL/GenBank/DDBJ databases">
        <title>Draft genome sequence of Acetobacter malorum CECT 7742, a strain isolated from strawberry vinegar.</title>
        <authorList>
            <person name="Sainz F."/>
            <person name="Mas A."/>
            <person name="Torija M.J."/>
        </authorList>
    </citation>
    <scope>NUCLEOTIDE SEQUENCE [LARGE SCALE GENOMIC DNA]</scope>
    <source>
        <strain evidence="2 3">CECT 7742</strain>
    </source>
</reference>
<feature type="region of interest" description="Disordered" evidence="1">
    <location>
        <begin position="1"/>
        <end position="21"/>
    </location>
</feature>
<name>A0A177GCU6_9PROT</name>
<accession>A0A177GCU6</accession>
<proteinExistence type="predicted"/>
<protein>
    <submittedName>
        <fullName evidence="2">Gamma-glutamyl phosphate reductase</fullName>
    </submittedName>
</protein>
<dbReference type="AlphaFoldDB" id="A0A177GCU6"/>
<comment type="caution">
    <text evidence="2">The sequence shown here is derived from an EMBL/GenBank/DDBJ whole genome shotgun (WGS) entry which is preliminary data.</text>
</comment>
<gene>
    <name evidence="2" type="ORF">Amal_00716</name>
</gene>
<evidence type="ECO:0000313" key="3">
    <source>
        <dbReference type="Proteomes" id="UP000077349"/>
    </source>
</evidence>
<organism evidence="2 3">
    <name type="scientific">Acetobacter malorum</name>
    <dbReference type="NCBI Taxonomy" id="178901"/>
    <lineage>
        <taxon>Bacteria</taxon>
        <taxon>Pseudomonadati</taxon>
        <taxon>Pseudomonadota</taxon>
        <taxon>Alphaproteobacteria</taxon>
        <taxon>Acetobacterales</taxon>
        <taxon>Acetobacteraceae</taxon>
        <taxon>Acetobacter</taxon>
    </lineage>
</organism>
<evidence type="ECO:0000313" key="2">
    <source>
        <dbReference type="EMBL" id="OAG78099.1"/>
    </source>
</evidence>
<dbReference type="EMBL" id="LVHD01000008">
    <property type="protein sequence ID" value="OAG78099.1"/>
    <property type="molecule type" value="Genomic_DNA"/>
</dbReference>
<sequence>MKAQEDGQQGMAQQTVSGAVPGPMVALARRARLASRTLAQSPVLCAGPGLVGRCCSDS</sequence>
<dbReference type="Proteomes" id="UP000077349">
    <property type="component" value="Unassembled WGS sequence"/>
</dbReference>